<evidence type="ECO:0000259" key="2">
    <source>
        <dbReference type="Pfam" id="PF00849"/>
    </source>
</evidence>
<dbReference type="GO" id="GO:0000455">
    <property type="term" value="P:enzyme-directed rRNA pseudouridine synthesis"/>
    <property type="evidence" value="ECO:0007669"/>
    <property type="project" value="TreeGrafter"/>
</dbReference>
<evidence type="ECO:0000313" key="3">
    <source>
        <dbReference type="EMBL" id="ATC66070.1"/>
    </source>
</evidence>
<gene>
    <name evidence="3" type="ORF">CMV30_09245</name>
</gene>
<dbReference type="PANTHER" id="PTHR21600:SF87">
    <property type="entry name" value="RNA PSEUDOURIDYLATE SYNTHASE DOMAIN-CONTAINING PROTEIN 1"/>
    <property type="match status" value="1"/>
</dbReference>
<comment type="similarity">
    <text evidence="1">Belongs to the pseudouridine synthase RluA family.</text>
</comment>
<accession>A0A290QFP8</accession>
<dbReference type="GO" id="GO:0009982">
    <property type="term" value="F:pseudouridine synthase activity"/>
    <property type="evidence" value="ECO:0007669"/>
    <property type="project" value="InterPro"/>
</dbReference>
<evidence type="ECO:0000313" key="4">
    <source>
        <dbReference type="Proteomes" id="UP000217265"/>
    </source>
</evidence>
<dbReference type="InterPro" id="IPR020103">
    <property type="entry name" value="PsdUridine_synth_cat_dom_sf"/>
</dbReference>
<sequence>MIAFDKPSGLLIAPDRWDKKKENLMGLVHDKMGHGVANVHRLDADTSGIVLCAKTKPALDYLSGQFQSKTVGKLYLAISVVLPEDRAMKLPTPVLPRLPDGSLPESFTVDLGLGEDEHHPGHMRVFRKRGGKASLTEFHARERFGKYILHECRPLTGRTHQIRVHLAAVGAPILNDRFYGDPDELLLLSNLKRGYKGRGDEKPLLDRLALHASELTVKHPVTREPVTIRAENPHEFEVALKYLRKFSARA</sequence>
<dbReference type="SUPFAM" id="SSF55120">
    <property type="entry name" value="Pseudouridine synthase"/>
    <property type="match status" value="1"/>
</dbReference>
<dbReference type="InterPro" id="IPR006145">
    <property type="entry name" value="PsdUridine_synth_RsuA/RluA"/>
</dbReference>
<dbReference type="OrthoDB" id="9807829at2"/>
<dbReference type="GO" id="GO:0140098">
    <property type="term" value="F:catalytic activity, acting on RNA"/>
    <property type="evidence" value="ECO:0007669"/>
    <property type="project" value="UniProtKB-ARBA"/>
</dbReference>
<dbReference type="Proteomes" id="UP000217265">
    <property type="component" value="Chromosome"/>
</dbReference>
<dbReference type="Gene3D" id="3.30.2350.10">
    <property type="entry name" value="Pseudouridine synthase"/>
    <property type="match status" value="1"/>
</dbReference>
<organism evidence="3 4">
    <name type="scientific">Nibricoccus aquaticus</name>
    <dbReference type="NCBI Taxonomy" id="2576891"/>
    <lineage>
        <taxon>Bacteria</taxon>
        <taxon>Pseudomonadati</taxon>
        <taxon>Verrucomicrobiota</taxon>
        <taxon>Opitutia</taxon>
        <taxon>Opitutales</taxon>
        <taxon>Opitutaceae</taxon>
        <taxon>Nibricoccus</taxon>
    </lineage>
</organism>
<dbReference type="AlphaFoldDB" id="A0A290QFP8"/>
<dbReference type="EMBL" id="CP023344">
    <property type="protein sequence ID" value="ATC66070.1"/>
    <property type="molecule type" value="Genomic_DNA"/>
</dbReference>
<dbReference type="CDD" id="cd02869">
    <property type="entry name" value="PseudoU_synth_RluA_like"/>
    <property type="match status" value="1"/>
</dbReference>
<proteinExistence type="inferred from homology"/>
<protein>
    <submittedName>
        <fullName evidence="3">RNA pseudouridine synthase</fullName>
    </submittedName>
</protein>
<dbReference type="InterPro" id="IPR050188">
    <property type="entry name" value="RluA_PseudoU_synthase"/>
</dbReference>
<dbReference type="PANTHER" id="PTHR21600">
    <property type="entry name" value="MITOCHONDRIAL RNA PSEUDOURIDINE SYNTHASE"/>
    <property type="match status" value="1"/>
</dbReference>
<reference evidence="3 4" key="1">
    <citation type="submission" date="2017-09" db="EMBL/GenBank/DDBJ databases">
        <title>Complete genome sequence of Verrucomicrobial strain HZ-65, isolated from freshwater.</title>
        <authorList>
            <person name="Choi A."/>
        </authorList>
    </citation>
    <scope>NUCLEOTIDE SEQUENCE [LARGE SCALE GENOMIC DNA]</scope>
    <source>
        <strain evidence="3 4">HZ-65</strain>
    </source>
</reference>
<dbReference type="InterPro" id="IPR006224">
    <property type="entry name" value="PsdUridine_synth_RluA-like_CS"/>
</dbReference>
<evidence type="ECO:0000256" key="1">
    <source>
        <dbReference type="ARBA" id="ARBA00010876"/>
    </source>
</evidence>
<feature type="domain" description="Pseudouridine synthase RsuA/RluA-like" evidence="2">
    <location>
        <begin position="2"/>
        <end position="168"/>
    </location>
</feature>
<name>A0A290QFP8_9BACT</name>
<dbReference type="Pfam" id="PF00849">
    <property type="entry name" value="PseudoU_synth_2"/>
    <property type="match status" value="1"/>
</dbReference>
<dbReference type="KEGG" id="vbh:CMV30_09245"/>
<dbReference type="GO" id="GO:0003723">
    <property type="term" value="F:RNA binding"/>
    <property type="evidence" value="ECO:0007669"/>
    <property type="project" value="InterPro"/>
</dbReference>
<keyword evidence="4" id="KW-1185">Reference proteome</keyword>
<dbReference type="PROSITE" id="PS01129">
    <property type="entry name" value="PSI_RLU"/>
    <property type="match status" value="1"/>
</dbReference>